<gene>
    <name evidence="2" type="ordered locus">Mthe_1444</name>
</gene>
<name>A0B944_METTP</name>
<feature type="compositionally biased region" description="Acidic residues" evidence="1">
    <location>
        <begin position="321"/>
        <end position="332"/>
    </location>
</feature>
<dbReference type="Proteomes" id="UP000000674">
    <property type="component" value="Chromosome"/>
</dbReference>
<dbReference type="GO" id="GO:0004386">
    <property type="term" value="F:helicase activity"/>
    <property type="evidence" value="ECO:0007669"/>
    <property type="project" value="UniProtKB-KW"/>
</dbReference>
<feature type="compositionally biased region" description="Basic and acidic residues" evidence="1">
    <location>
        <begin position="284"/>
        <end position="298"/>
    </location>
</feature>
<organism evidence="2 3">
    <name type="scientific">Methanothrix thermoacetophila (strain DSM 6194 / JCM 14653 / NBRC 101360 / PT)</name>
    <name type="common">Methanosaeta thermophila</name>
    <dbReference type="NCBI Taxonomy" id="349307"/>
    <lineage>
        <taxon>Archaea</taxon>
        <taxon>Methanobacteriati</taxon>
        <taxon>Methanobacteriota</taxon>
        <taxon>Stenosarchaea group</taxon>
        <taxon>Methanomicrobia</taxon>
        <taxon>Methanotrichales</taxon>
        <taxon>Methanotrichaceae</taxon>
        <taxon>Methanothrix</taxon>
    </lineage>
</organism>
<keyword evidence="3" id="KW-1185">Reference proteome</keyword>
<evidence type="ECO:0000313" key="2">
    <source>
        <dbReference type="EMBL" id="ABK15218.1"/>
    </source>
</evidence>
<sequence length="332" mass="37716">MMYSREVARRVFLEELRRSDLSFREGDDSQYAPQYLLTPTGARCNRVFVVGTLIDRDDIGEEVEYWRGRLADPTGSILIYAGQYQPEASRVLAEIEIPAFVAVVGKPSVYETEDGKKITSIRAEAIQKVDLDTRNKWIMEAARRTLERLELMRSIDVPHNTDFQPGTMYHPEATTLEDCKKAMGHYSTKIEEYRQMVLTALNAIRKEQEIEEVTPAMAPVETEVPADAGKPLGEEEMLDSQLAPTAPRGSDSRLSQEVSTESKLVEARRDVSRGSMHHPARGKTPVEYEKDTETELHRPYTRPQPSRRKQTGSKRISSLIDLDDDDVEEIDI</sequence>
<feature type="compositionally biased region" description="Basic and acidic residues" evidence="1">
    <location>
        <begin position="263"/>
        <end position="272"/>
    </location>
</feature>
<evidence type="ECO:0000256" key="1">
    <source>
        <dbReference type="SAM" id="MobiDB-lite"/>
    </source>
</evidence>
<dbReference type="HOGENOM" id="CLU_835796_0_0_2"/>
<keyword evidence="2" id="KW-0547">Nucleotide-binding</keyword>
<dbReference type="AlphaFoldDB" id="A0B944"/>
<keyword evidence="2" id="KW-0067">ATP-binding</keyword>
<dbReference type="KEGG" id="mtp:Mthe_1444"/>
<keyword evidence="2" id="KW-0378">Hydrolase</keyword>
<dbReference type="STRING" id="349307.Mthe_1444"/>
<keyword evidence="2" id="KW-0347">Helicase</keyword>
<feature type="region of interest" description="Disordered" evidence="1">
    <location>
        <begin position="237"/>
        <end position="332"/>
    </location>
</feature>
<reference evidence="2 3" key="1">
    <citation type="submission" date="2006-10" db="EMBL/GenBank/DDBJ databases">
        <title>Complete sequence of Methanosaeta thermophila PT.</title>
        <authorList>
            <consortium name="US DOE Joint Genome Institute"/>
            <person name="Copeland A."/>
            <person name="Lucas S."/>
            <person name="Lapidus A."/>
            <person name="Barry K."/>
            <person name="Detter J.C."/>
            <person name="Glavina del Rio T."/>
            <person name="Hammon N."/>
            <person name="Israni S."/>
            <person name="Pitluck S."/>
            <person name="Chain P."/>
            <person name="Malfatti S."/>
            <person name="Shin M."/>
            <person name="Vergez L."/>
            <person name="Schmutz J."/>
            <person name="Larimer F."/>
            <person name="Land M."/>
            <person name="Hauser L."/>
            <person name="Kyrpides N."/>
            <person name="Kim E."/>
            <person name="Smith K.S."/>
            <person name="Ingram-Smith C."/>
            <person name="Richardson P."/>
        </authorList>
    </citation>
    <scope>NUCLEOTIDE SEQUENCE [LARGE SCALE GENOMIC DNA]</scope>
    <source>
        <strain evidence="3">DSM 6194 / JCM 14653 / NBRC 101360 / PT</strain>
    </source>
</reference>
<dbReference type="EMBL" id="CP000477">
    <property type="protein sequence ID" value="ABK15218.1"/>
    <property type="molecule type" value="Genomic_DNA"/>
</dbReference>
<feature type="compositionally biased region" description="Polar residues" evidence="1">
    <location>
        <begin position="252"/>
        <end position="262"/>
    </location>
</feature>
<proteinExistence type="predicted"/>
<accession>A0B944</accession>
<protein>
    <submittedName>
        <fullName evidence="2">Nucleic acid binding, OB-fold, tRNA/helicase-type</fullName>
    </submittedName>
</protein>
<evidence type="ECO:0000313" key="3">
    <source>
        <dbReference type="Proteomes" id="UP000000674"/>
    </source>
</evidence>